<accession>A0ABV6D6I5</accession>
<evidence type="ECO:0000259" key="5">
    <source>
        <dbReference type="Pfam" id="PF00496"/>
    </source>
</evidence>
<dbReference type="RefSeq" id="WP_261519912.1">
    <property type="nucleotide sequence ID" value="NZ_JAODNW010000007.1"/>
</dbReference>
<proteinExistence type="inferred from homology"/>
<dbReference type="InterPro" id="IPR039424">
    <property type="entry name" value="SBP_5"/>
</dbReference>
<name>A0ABV6D6I5_9HYPH</name>
<dbReference type="Gene3D" id="3.40.190.10">
    <property type="entry name" value="Periplasmic binding protein-like II"/>
    <property type="match status" value="1"/>
</dbReference>
<evidence type="ECO:0000256" key="1">
    <source>
        <dbReference type="ARBA" id="ARBA00004418"/>
    </source>
</evidence>
<reference evidence="6 7" key="1">
    <citation type="submission" date="2024-09" db="EMBL/GenBank/DDBJ databases">
        <authorList>
            <person name="Sun Q."/>
            <person name="Mori K."/>
        </authorList>
    </citation>
    <scope>NUCLEOTIDE SEQUENCE [LARGE SCALE GENOMIC DNA]</scope>
    <source>
        <strain evidence="6 7">CCM 8543</strain>
    </source>
</reference>
<feature type="signal peptide" evidence="4">
    <location>
        <begin position="1"/>
        <end position="32"/>
    </location>
</feature>
<evidence type="ECO:0000313" key="6">
    <source>
        <dbReference type="EMBL" id="MFC0208268.1"/>
    </source>
</evidence>
<dbReference type="EMBL" id="JBHLXD010000010">
    <property type="protein sequence ID" value="MFC0208268.1"/>
    <property type="molecule type" value="Genomic_DNA"/>
</dbReference>
<organism evidence="6 7">
    <name type="scientific">Chelativorans intermedius</name>
    <dbReference type="NCBI Taxonomy" id="515947"/>
    <lineage>
        <taxon>Bacteria</taxon>
        <taxon>Pseudomonadati</taxon>
        <taxon>Pseudomonadota</taxon>
        <taxon>Alphaproteobacteria</taxon>
        <taxon>Hyphomicrobiales</taxon>
        <taxon>Phyllobacteriaceae</taxon>
        <taxon>Chelativorans</taxon>
    </lineage>
</organism>
<dbReference type="Proteomes" id="UP001589755">
    <property type="component" value="Unassembled WGS sequence"/>
</dbReference>
<dbReference type="PIRSF" id="PIRSF002741">
    <property type="entry name" value="MppA"/>
    <property type="match status" value="1"/>
</dbReference>
<feature type="domain" description="Solute-binding protein family 5" evidence="5">
    <location>
        <begin position="121"/>
        <end position="528"/>
    </location>
</feature>
<dbReference type="InterPro" id="IPR006311">
    <property type="entry name" value="TAT_signal"/>
</dbReference>
<dbReference type="PROSITE" id="PS51318">
    <property type="entry name" value="TAT"/>
    <property type="match status" value="1"/>
</dbReference>
<dbReference type="PANTHER" id="PTHR30290:SF64">
    <property type="entry name" value="ABC TRANSPORTER PERIPLASMIC BINDING PROTEIN"/>
    <property type="match status" value="1"/>
</dbReference>
<dbReference type="PANTHER" id="PTHR30290">
    <property type="entry name" value="PERIPLASMIC BINDING COMPONENT OF ABC TRANSPORTER"/>
    <property type="match status" value="1"/>
</dbReference>
<dbReference type="Pfam" id="PF00496">
    <property type="entry name" value="SBP_bac_5"/>
    <property type="match status" value="1"/>
</dbReference>
<dbReference type="InterPro" id="IPR019546">
    <property type="entry name" value="TAT_signal_bac_arc"/>
</dbReference>
<dbReference type="CDD" id="cd08497">
    <property type="entry name" value="MbnE-like"/>
    <property type="match status" value="1"/>
</dbReference>
<evidence type="ECO:0000256" key="2">
    <source>
        <dbReference type="ARBA" id="ARBA00005695"/>
    </source>
</evidence>
<sequence length="626" mass="71353">MTIRSSIPSRRAFLKLSGAAVASSLVGGSAFAQTPADRPLHGLSAFGELKYPPGFTQFDYASPDAPRGGTFVFQPGYWVHNQNVTTFNTLNSFVRTGDAPPRMELCFDSLMVRAWDEPDAVYGLVAETVTLSPDRNSFTFRLRPHARFHDGSPLTAQDVAFSYLLLKEKGHPDFVLPLGEMEAVEVLGAHEVRLAFSGRQSARSILDIVLFPILSRASLEGSSFDSSTLEPLLGSGPYRVGRFSAGRYVEYDRVEDDWAHDLPARRGLFHFDRIRVEFYADRNAAFEAFKKGETLWREEFTSRLWANGYDFPAMSEGRVVRREFPSELRPSLYCKALNQRRARFRDPRVREAIALCFDFEWANRTLFHGLYQRSQSPFERSPYRAEGRPSPEELALLEPLRGRIPEAAFAEAVTQPASDGSGRDRRLLRRASRLLEEAGWRRRDGGLYNAEGERFTLEYLVRDEVFLQFESSFMANLRALGIDARIRRVDPAQYQARKLRFDFDLIEVAYLLGATPTHDTLVQFFHSRSATVEGSNNFPGMADPAVDALVDEVGRAKTRQAFVTAMRALDRVLRARRDWIPNWHSAHRRVAYWDMFGFKEPKPDYFFPVEALWWYEEEKAKAIGKA</sequence>
<comment type="similarity">
    <text evidence="2">Belongs to the bacterial solute-binding protein 5 family.</text>
</comment>
<dbReference type="InterPro" id="IPR000914">
    <property type="entry name" value="SBP_5_dom"/>
</dbReference>
<keyword evidence="7" id="KW-1185">Reference proteome</keyword>
<feature type="chain" id="PRO_5046987900" evidence="4">
    <location>
        <begin position="33"/>
        <end position="626"/>
    </location>
</feature>
<protein>
    <submittedName>
        <fullName evidence="6">Extracellular solute-binding protein</fullName>
    </submittedName>
</protein>
<dbReference type="NCBIfam" id="TIGR01409">
    <property type="entry name" value="TAT_signal_seq"/>
    <property type="match status" value="1"/>
</dbReference>
<gene>
    <name evidence="6" type="ORF">ACFFJ2_07645</name>
</gene>
<evidence type="ECO:0000313" key="7">
    <source>
        <dbReference type="Proteomes" id="UP001589755"/>
    </source>
</evidence>
<comment type="subcellular location">
    <subcellularLocation>
        <location evidence="1">Periplasm</location>
    </subcellularLocation>
</comment>
<dbReference type="Gene3D" id="3.10.105.10">
    <property type="entry name" value="Dipeptide-binding Protein, Domain 3"/>
    <property type="match status" value="1"/>
</dbReference>
<comment type="caution">
    <text evidence="6">The sequence shown here is derived from an EMBL/GenBank/DDBJ whole genome shotgun (WGS) entry which is preliminary data.</text>
</comment>
<dbReference type="InterPro" id="IPR030678">
    <property type="entry name" value="Peptide/Ni-bd"/>
</dbReference>
<keyword evidence="3 4" id="KW-0732">Signal</keyword>
<evidence type="ECO:0000256" key="3">
    <source>
        <dbReference type="ARBA" id="ARBA00022729"/>
    </source>
</evidence>
<dbReference type="SUPFAM" id="SSF53850">
    <property type="entry name" value="Periplasmic binding protein-like II"/>
    <property type="match status" value="1"/>
</dbReference>
<evidence type="ECO:0000256" key="4">
    <source>
        <dbReference type="SAM" id="SignalP"/>
    </source>
</evidence>